<name>A0A452SJ63_URSAM</name>
<feature type="region of interest" description="Disordered" evidence="1">
    <location>
        <begin position="166"/>
        <end position="197"/>
    </location>
</feature>
<keyword evidence="4" id="KW-1185">Reference proteome</keyword>
<reference evidence="3" key="3">
    <citation type="submission" date="2025-09" db="UniProtKB">
        <authorList>
            <consortium name="Ensembl"/>
        </authorList>
    </citation>
    <scope>IDENTIFICATION</scope>
</reference>
<reference evidence="4" key="1">
    <citation type="submission" date="2016-06" db="EMBL/GenBank/DDBJ databases">
        <title>De novo assembly and RNA-Seq shows season-dependent expression and editing in black bear kidneys.</title>
        <authorList>
            <person name="Korstanje R."/>
            <person name="Srivastava A."/>
            <person name="Sarsani V.K."/>
            <person name="Sheehan S.M."/>
            <person name="Seger R.L."/>
            <person name="Barter M.E."/>
            <person name="Lindqvist C."/>
            <person name="Brody L.C."/>
            <person name="Mullikin J.C."/>
        </authorList>
    </citation>
    <scope>NUCLEOTIDE SEQUENCE [LARGE SCALE GENOMIC DNA]</scope>
</reference>
<accession>A0A452SJ63</accession>
<feature type="compositionally biased region" description="Basic and acidic residues" evidence="1">
    <location>
        <begin position="170"/>
        <end position="183"/>
    </location>
</feature>
<dbReference type="Gene3D" id="2.40.30.270">
    <property type="match status" value="1"/>
</dbReference>
<evidence type="ECO:0000259" key="2">
    <source>
        <dbReference type="Pfam" id="PF21138"/>
    </source>
</evidence>
<dbReference type="GO" id="GO:0003723">
    <property type="term" value="F:RNA binding"/>
    <property type="evidence" value="ECO:0007669"/>
    <property type="project" value="InterPro"/>
</dbReference>
<gene>
    <name evidence="3" type="primary">IGHMBP2</name>
</gene>
<evidence type="ECO:0000313" key="4">
    <source>
        <dbReference type="Proteomes" id="UP000291022"/>
    </source>
</evidence>
<protein>
    <submittedName>
        <fullName evidence="3">Immunoglobulin mu DNA binding protein 2</fullName>
    </submittedName>
</protein>
<dbReference type="FunFam" id="2.40.30.270:FF:000001">
    <property type="entry name" value="Immunoglobulin mu DNA-binding protein 2"/>
    <property type="match status" value="1"/>
</dbReference>
<feature type="domain" description="Helicase SMUBP-2/HCS1 1B" evidence="2">
    <location>
        <begin position="10"/>
        <end position="136"/>
    </location>
</feature>
<evidence type="ECO:0000256" key="1">
    <source>
        <dbReference type="SAM" id="MobiDB-lite"/>
    </source>
</evidence>
<dbReference type="InterPro" id="IPR048761">
    <property type="entry name" value="SMUBP-2_HCS1_1B"/>
</dbReference>
<reference evidence="3" key="2">
    <citation type="submission" date="2025-08" db="UniProtKB">
        <authorList>
            <consortium name="Ensembl"/>
        </authorList>
    </citation>
    <scope>IDENTIFICATION</scope>
</reference>
<dbReference type="Ensembl" id="ENSUAMT00000036277.1">
    <property type="protein sequence ID" value="ENSUAMP00000032549.1"/>
    <property type="gene ID" value="ENSUAMG00000024817.1"/>
</dbReference>
<sequence>MATAAVESFVTKQLDLLELERDAEVEERRSWQESISPKELQSRGVCLLKLQVSSQRTGLYGRLLVTFEPRRCASAPVLPSNSFTSGDIVGLYDEGSQLATGILTRITQRSVTVAFDESHDFQLSLDREQSYRLLKLANDVTYKRLKKATAVLGLLRAVPERAGHHPWASWHREDHHRGRDHSSGCEAGLKGGPCQHA</sequence>
<evidence type="ECO:0000313" key="3">
    <source>
        <dbReference type="Ensembl" id="ENSUAMP00000032549.1"/>
    </source>
</evidence>
<dbReference type="GeneTree" id="ENSGT00930000151035"/>
<proteinExistence type="predicted"/>
<dbReference type="Pfam" id="PF21138">
    <property type="entry name" value="SMUBP-2_HCS1_1B"/>
    <property type="match status" value="1"/>
</dbReference>
<dbReference type="Proteomes" id="UP000291022">
    <property type="component" value="Unassembled WGS sequence"/>
</dbReference>
<dbReference type="AlphaFoldDB" id="A0A452SJ63"/>
<organism evidence="3 4">
    <name type="scientific">Ursus americanus</name>
    <name type="common">American black bear</name>
    <name type="synonym">Euarctos americanus</name>
    <dbReference type="NCBI Taxonomy" id="9643"/>
    <lineage>
        <taxon>Eukaryota</taxon>
        <taxon>Metazoa</taxon>
        <taxon>Chordata</taxon>
        <taxon>Craniata</taxon>
        <taxon>Vertebrata</taxon>
        <taxon>Euteleostomi</taxon>
        <taxon>Mammalia</taxon>
        <taxon>Eutheria</taxon>
        <taxon>Laurasiatheria</taxon>
        <taxon>Carnivora</taxon>
        <taxon>Caniformia</taxon>
        <taxon>Ursidae</taxon>
        <taxon>Ursus</taxon>
    </lineage>
</organism>